<evidence type="ECO:0000313" key="2">
    <source>
        <dbReference type="Proteomes" id="UP001221757"/>
    </source>
</evidence>
<protein>
    <submittedName>
        <fullName evidence="1">Uncharacterized protein</fullName>
    </submittedName>
</protein>
<keyword evidence="2" id="KW-1185">Reference proteome</keyword>
<name>A0AAD7GIM1_MYCRO</name>
<evidence type="ECO:0000313" key="1">
    <source>
        <dbReference type="EMBL" id="KAJ7690835.1"/>
    </source>
</evidence>
<dbReference type="AlphaFoldDB" id="A0AAD7GIM1"/>
<dbReference type="Proteomes" id="UP001221757">
    <property type="component" value="Unassembled WGS sequence"/>
</dbReference>
<comment type="caution">
    <text evidence="1">The sequence shown here is derived from an EMBL/GenBank/DDBJ whole genome shotgun (WGS) entry which is preliminary data.</text>
</comment>
<accession>A0AAD7GIM1</accession>
<organism evidence="1 2">
    <name type="scientific">Mycena rosella</name>
    <name type="common">Pink bonnet</name>
    <name type="synonym">Agaricus rosellus</name>
    <dbReference type="NCBI Taxonomy" id="1033263"/>
    <lineage>
        <taxon>Eukaryota</taxon>
        <taxon>Fungi</taxon>
        <taxon>Dikarya</taxon>
        <taxon>Basidiomycota</taxon>
        <taxon>Agaricomycotina</taxon>
        <taxon>Agaricomycetes</taxon>
        <taxon>Agaricomycetidae</taxon>
        <taxon>Agaricales</taxon>
        <taxon>Marasmiineae</taxon>
        <taxon>Mycenaceae</taxon>
        <taxon>Mycena</taxon>
    </lineage>
</organism>
<gene>
    <name evidence="1" type="ORF">B0H17DRAFT_1064023</name>
</gene>
<proteinExistence type="predicted"/>
<sequence length="213" mass="23384">MCSGVMGWTADSSLKNESLAEGGRPCVDATLLERSLTRAPLDGATGGVSLKNESLADGGRPCVDAILPARSRPYSVLDGAERVKPDPVLNLSAFSIFSCTEVDWKRPDCVKMSGSSGTELVEEIGDAVEIKETLSSRLPESLSVKEEVGESEEPQYSERALRVVADGPAVLKRDNEDIFVGGWWWGEEREKRGDWEFLRRFYVSADVSRRQIV</sequence>
<dbReference type="EMBL" id="JARKIE010000062">
    <property type="protein sequence ID" value="KAJ7690835.1"/>
    <property type="molecule type" value="Genomic_DNA"/>
</dbReference>
<reference evidence="1" key="1">
    <citation type="submission" date="2023-03" db="EMBL/GenBank/DDBJ databases">
        <title>Massive genome expansion in bonnet fungi (Mycena s.s.) driven by repeated elements and novel gene families across ecological guilds.</title>
        <authorList>
            <consortium name="Lawrence Berkeley National Laboratory"/>
            <person name="Harder C.B."/>
            <person name="Miyauchi S."/>
            <person name="Viragh M."/>
            <person name="Kuo A."/>
            <person name="Thoen E."/>
            <person name="Andreopoulos B."/>
            <person name="Lu D."/>
            <person name="Skrede I."/>
            <person name="Drula E."/>
            <person name="Henrissat B."/>
            <person name="Morin E."/>
            <person name="Kohler A."/>
            <person name="Barry K."/>
            <person name="LaButti K."/>
            <person name="Morin E."/>
            <person name="Salamov A."/>
            <person name="Lipzen A."/>
            <person name="Mereny Z."/>
            <person name="Hegedus B."/>
            <person name="Baldrian P."/>
            <person name="Stursova M."/>
            <person name="Weitz H."/>
            <person name="Taylor A."/>
            <person name="Grigoriev I.V."/>
            <person name="Nagy L.G."/>
            <person name="Martin F."/>
            <person name="Kauserud H."/>
        </authorList>
    </citation>
    <scope>NUCLEOTIDE SEQUENCE</scope>
    <source>
        <strain evidence="1">CBHHK067</strain>
    </source>
</reference>